<dbReference type="Pfam" id="PF04860">
    <property type="entry name" value="Phage_portal"/>
    <property type="match status" value="1"/>
</dbReference>
<dbReference type="NCBIfam" id="TIGR01537">
    <property type="entry name" value="portal_HK97"/>
    <property type="match status" value="1"/>
</dbReference>
<gene>
    <name evidence="1" type="ORF">ACFSY7_15425</name>
</gene>
<comment type="caution">
    <text evidence="1">The sequence shown here is derived from an EMBL/GenBank/DDBJ whole genome shotgun (WGS) entry which is preliminary data.</text>
</comment>
<name>A0ABW5Y418_9BACL</name>
<keyword evidence="2" id="KW-1185">Reference proteome</keyword>
<dbReference type="InterPro" id="IPR006944">
    <property type="entry name" value="Phage/GTA_portal"/>
</dbReference>
<proteinExistence type="predicted"/>
<evidence type="ECO:0000313" key="1">
    <source>
        <dbReference type="EMBL" id="MFD2869883.1"/>
    </source>
</evidence>
<sequence>MREIGFISDVLKRNSELEWLYDLEFAVDIEQKTYLKELAIETCSNFIARTISQTDFRHMKDKRKHEKGWNYLLNVRPNTDMSASDFWQAVVNKLIRENEVLIIPYENQMLIADSFYRREYALFPDVFENVTVKNFTFNNKTWDMDDVIYLTYNNNHLSGFLDGLTKDYAELFGALITASKRSYQVRGSINFDSIQSLSAEKQQSYIDKILGAVKNSVTAIFPLSKGIEYKEYSNGSVKGPSLEDVEKVKRALIDDVANILGIPINLVHGDVADLEGAMKAYIKFCIGPLLKKIQDELNAKLDLGANEYIDVKGITNNNVVDKAEAVDKLVASGAFTRNEVRELFGFERADDEELDKYVITKNYETVEDSALKGGEKDSEA</sequence>
<accession>A0ABW5Y418</accession>
<evidence type="ECO:0000313" key="2">
    <source>
        <dbReference type="Proteomes" id="UP001597568"/>
    </source>
</evidence>
<dbReference type="Proteomes" id="UP001597568">
    <property type="component" value="Unassembled WGS sequence"/>
</dbReference>
<dbReference type="RefSeq" id="WP_380148527.1">
    <property type="nucleotide sequence ID" value="NZ_JBHUOR010000130.1"/>
</dbReference>
<organism evidence="1 2">
    <name type="scientific">Kurthia populi</name>
    <dbReference type="NCBI Taxonomy" id="1562132"/>
    <lineage>
        <taxon>Bacteria</taxon>
        <taxon>Bacillati</taxon>
        <taxon>Bacillota</taxon>
        <taxon>Bacilli</taxon>
        <taxon>Bacillales</taxon>
        <taxon>Caryophanaceae</taxon>
        <taxon>Kurthia</taxon>
    </lineage>
</organism>
<reference evidence="2" key="1">
    <citation type="journal article" date="2019" name="Int. J. Syst. Evol. Microbiol.">
        <title>The Global Catalogue of Microorganisms (GCM) 10K type strain sequencing project: providing services to taxonomists for standard genome sequencing and annotation.</title>
        <authorList>
            <consortium name="The Broad Institute Genomics Platform"/>
            <consortium name="The Broad Institute Genome Sequencing Center for Infectious Disease"/>
            <person name="Wu L."/>
            <person name="Ma J."/>
        </authorList>
    </citation>
    <scope>NUCLEOTIDE SEQUENCE [LARGE SCALE GENOMIC DNA]</scope>
    <source>
        <strain evidence="2">KCTC 33522</strain>
    </source>
</reference>
<dbReference type="InterPro" id="IPR006427">
    <property type="entry name" value="Portal_HK97"/>
</dbReference>
<protein>
    <submittedName>
        <fullName evidence="1">Phage portal protein</fullName>
    </submittedName>
</protein>
<dbReference type="EMBL" id="JBHUOR010000130">
    <property type="protein sequence ID" value="MFD2869883.1"/>
    <property type="molecule type" value="Genomic_DNA"/>
</dbReference>